<gene>
    <name evidence="2" type="ORF">SMD11_1077</name>
</gene>
<evidence type="ECO:0000313" key="3">
    <source>
        <dbReference type="Proteomes" id="UP000195755"/>
    </source>
</evidence>
<accession>A0A1Z2KXR8</accession>
<reference evidence="2 3" key="1">
    <citation type="submission" date="2017-06" db="EMBL/GenBank/DDBJ databases">
        <title>Streptomyces albireticuli Genome sequencing and assembly.</title>
        <authorList>
            <person name="Wang Y."/>
            <person name="Du B."/>
            <person name="Ding Y."/>
            <person name="Liu H."/>
            <person name="Hou Q."/>
            <person name="Liu K."/>
            <person name="Yao L."/>
            <person name="Wang C."/>
        </authorList>
    </citation>
    <scope>NUCLEOTIDE SEQUENCE [LARGE SCALE GENOMIC DNA]</scope>
    <source>
        <strain evidence="2 3">MDJK11</strain>
    </source>
</reference>
<evidence type="ECO:0000256" key="1">
    <source>
        <dbReference type="SAM" id="MobiDB-lite"/>
    </source>
</evidence>
<sequence length="133" mass="14555">MLPQEAHSVVSLTQTEQYQSWACRWRLRRLFPQSAQTGGEIAEAPALRSDMRRSPTARGAGDRPSVRMAGRAARALARFRDFARPPATAVTTLRIASEPSLLSAFATRSVIRPIGSVTARSRDTVLVTTGQHP</sequence>
<dbReference type="Proteomes" id="UP000195755">
    <property type="component" value="Chromosome"/>
</dbReference>
<organism evidence="2 3">
    <name type="scientific">Streptomyces albireticuli</name>
    <dbReference type="NCBI Taxonomy" id="1940"/>
    <lineage>
        <taxon>Bacteria</taxon>
        <taxon>Bacillati</taxon>
        <taxon>Actinomycetota</taxon>
        <taxon>Actinomycetes</taxon>
        <taxon>Kitasatosporales</taxon>
        <taxon>Streptomycetaceae</taxon>
        <taxon>Streptomyces</taxon>
    </lineage>
</organism>
<feature type="region of interest" description="Disordered" evidence="1">
    <location>
        <begin position="38"/>
        <end position="69"/>
    </location>
</feature>
<evidence type="ECO:0000313" key="2">
    <source>
        <dbReference type="EMBL" id="ARZ66741.1"/>
    </source>
</evidence>
<dbReference type="KEGG" id="salj:SMD11_1077"/>
<protein>
    <submittedName>
        <fullName evidence="2">Uncharacterized protein</fullName>
    </submittedName>
</protein>
<dbReference type="AlphaFoldDB" id="A0A1Z2KXR8"/>
<proteinExistence type="predicted"/>
<dbReference type="EMBL" id="CP021744">
    <property type="protein sequence ID" value="ARZ66741.1"/>
    <property type="molecule type" value="Genomic_DNA"/>
</dbReference>
<name>A0A1Z2KXR8_9ACTN</name>